<dbReference type="PROSITE" id="PS50930">
    <property type="entry name" value="HTH_LYTTR"/>
    <property type="match status" value="1"/>
</dbReference>
<evidence type="ECO:0000313" key="4">
    <source>
        <dbReference type="EMBL" id="TYB79722.1"/>
    </source>
</evidence>
<evidence type="ECO:0000259" key="2">
    <source>
        <dbReference type="PROSITE" id="PS50110"/>
    </source>
</evidence>
<dbReference type="InterPro" id="IPR046947">
    <property type="entry name" value="LytR-like"/>
</dbReference>
<feature type="domain" description="HTH LytTR-type" evidence="3">
    <location>
        <begin position="147"/>
        <end position="247"/>
    </location>
</feature>
<evidence type="ECO:0000256" key="1">
    <source>
        <dbReference type="PROSITE-ProRule" id="PRU00169"/>
    </source>
</evidence>
<reference evidence="4 5" key="1">
    <citation type="submission" date="2019-08" db="EMBL/GenBank/DDBJ databases">
        <title>Genomes of Antarctic Bizionia species.</title>
        <authorList>
            <person name="Bowman J.P."/>
        </authorList>
    </citation>
    <scope>NUCLEOTIDE SEQUENCE [LARGE SCALE GENOMIC DNA]</scope>
    <source>
        <strain evidence="4 5">ADA-4</strain>
    </source>
</reference>
<dbReference type="Pfam" id="PF04397">
    <property type="entry name" value="LytTR"/>
    <property type="match status" value="1"/>
</dbReference>
<feature type="modified residue" description="4-aspartylphosphate" evidence="1">
    <location>
        <position position="57"/>
    </location>
</feature>
<dbReference type="PANTHER" id="PTHR37299">
    <property type="entry name" value="TRANSCRIPTIONAL REGULATOR-RELATED"/>
    <property type="match status" value="1"/>
</dbReference>
<proteinExistence type="predicted"/>
<gene>
    <name evidence="4" type="ORF">ES674_08220</name>
</gene>
<comment type="caution">
    <text evidence="4">The sequence shown here is derived from an EMBL/GenBank/DDBJ whole genome shotgun (WGS) entry which is preliminary data.</text>
</comment>
<dbReference type="InterPro" id="IPR007492">
    <property type="entry name" value="LytTR_DNA-bd_dom"/>
</dbReference>
<dbReference type="RefSeq" id="WP_148403455.1">
    <property type="nucleotide sequence ID" value="NZ_VSKK01000001.1"/>
</dbReference>
<dbReference type="EMBL" id="VSKK01000001">
    <property type="protein sequence ID" value="TYB79722.1"/>
    <property type="molecule type" value="Genomic_DNA"/>
</dbReference>
<dbReference type="GO" id="GO:0003677">
    <property type="term" value="F:DNA binding"/>
    <property type="evidence" value="ECO:0007669"/>
    <property type="project" value="InterPro"/>
</dbReference>
<feature type="domain" description="Response regulatory" evidence="2">
    <location>
        <begin position="5"/>
        <end position="118"/>
    </location>
</feature>
<dbReference type="Pfam" id="PF00072">
    <property type="entry name" value="Response_reg"/>
    <property type="match status" value="1"/>
</dbReference>
<dbReference type="Proteomes" id="UP000323720">
    <property type="component" value="Unassembled WGS sequence"/>
</dbReference>
<dbReference type="OrthoDB" id="2168082at2"/>
<dbReference type="Gene3D" id="3.40.50.2300">
    <property type="match status" value="1"/>
</dbReference>
<organism evidence="4 5">
    <name type="scientific">Bizionia myxarmorum</name>
    <dbReference type="NCBI Taxonomy" id="291186"/>
    <lineage>
        <taxon>Bacteria</taxon>
        <taxon>Pseudomonadati</taxon>
        <taxon>Bacteroidota</taxon>
        <taxon>Flavobacteriia</taxon>
        <taxon>Flavobacteriales</taxon>
        <taxon>Flavobacteriaceae</taxon>
        <taxon>Bizionia</taxon>
    </lineage>
</organism>
<dbReference type="SMART" id="SM00850">
    <property type="entry name" value="LytTR"/>
    <property type="match status" value="1"/>
</dbReference>
<name>A0A5D0RDY7_9FLAO</name>
<dbReference type="InterPro" id="IPR011006">
    <property type="entry name" value="CheY-like_superfamily"/>
</dbReference>
<dbReference type="SUPFAM" id="SSF52172">
    <property type="entry name" value="CheY-like"/>
    <property type="match status" value="1"/>
</dbReference>
<accession>A0A5D0RDY7</accession>
<dbReference type="InterPro" id="IPR001789">
    <property type="entry name" value="Sig_transdc_resp-reg_receiver"/>
</dbReference>
<evidence type="ECO:0000313" key="5">
    <source>
        <dbReference type="Proteomes" id="UP000323720"/>
    </source>
</evidence>
<dbReference type="SMART" id="SM00448">
    <property type="entry name" value="REC"/>
    <property type="match status" value="1"/>
</dbReference>
<dbReference type="PANTHER" id="PTHR37299:SF1">
    <property type="entry name" value="STAGE 0 SPORULATION PROTEIN A HOMOLOG"/>
    <property type="match status" value="1"/>
</dbReference>
<sequence>MKNITAILVDDEVSNLKSLQKKIESLFPEIQILGAYQKPEDAIEAIEKQDISLLFLDIQMPRINGFELLSKLKDVNFQVIFVTAHSEYALDAFKKSAIDYVLKPIDNDDLVAAVNKALAIIKLQKESSSNLKLVSLLEENISKNNKIIIPTQKGISFIPQDEVYHLEGYDGYTKIHITTGETIISSYNLGKFEKLLSSKFFKCHKSHIINLEKVRHFENEGYVVLDNEYRVPISKTNKTAFLNLFTFKTS</sequence>
<dbReference type="Gene3D" id="2.40.50.1020">
    <property type="entry name" value="LytTr DNA-binding domain"/>
    <property type="match status" value="1"/>
</dbReference>
<dbReference type="GO" id="GO:0000156">
    <property type="term" value="F:phosphorelay response regulator activity"/>
    <property type="evidence" value="ECO:0007669"/>
    <property type="project" value="InterPro"/>
</dbReference>
<keyword evidence="5" id="KW-1185">Reference proteome</keyword>
<dbReference type="AlphaFoldDB" id="A0A5D0RDY7"/>
<keyword evidence="1" id="KW-0597">Phosphoprotein</keyword>
<evidence type="ECO:0000259" key="3">
    <source>
        <dbReference type="PROSITE" id="PS50930"/>
    </source>
</evidence>
<dbReference type="PROSITE" id="PS50110">
    <property type="entry name" value="RESPONSE_REGULATORY"/>
    <property type="match status" value="1"/>
</dbReference>
<protein>
    <submittedName>
        <fullName evidence="4">Response regulator transcription factor</fullName>
    </submittedName>
</protein>